<dbReference type="GO" id="GO:0005615">
    <property type="term" value="C:extracellular space"/>
    <property type="evidence" value="ECO:0007669"/>
    <property type="project" value="UniProtKB-KW"/>
</dbReference>
<dbReference type="InterPro" id="IPR006052">
    <property type="entry name" value="TNF_dom"/>
</dbReference>
<dbReference type="SMART" id="SM00207">
    <property type="entry name" value="TNF"/>
    <property type="match status" value="1"/>
</dbReference>
<accession>B6VEY8</accession>
<feature type="transmembrane region" description="Helical" evidence="5">
    <location>
        <begin position="56"/>
        <end position="78"/>
    </location>
</feature>
<sequence>MSSSVCERLLPTGFDSFGRKKVKVFTTSHTGVYQPVVCPNPTTGIARKQNQRPSTCLCVVVLLVSMAINVALVSWYMYIRLNVNTNSGVKHAEVQFDADMSNSICVRCDSLHLPDPDNSPLISKVKVIDLGQKSSLCCLQHSEHLQTLLNLVVGEYYHYSQNARGTEAFSIRPNNSAHLYLDVHRNKANHRLTWVEDTGYGTAHTTGGVRYSNGTLRVPQDGVYFLYSHVTISPDNITDGLGIVHCVQRYNPHLPQTGNQLLLISKMSLNNHEGRTSFLAANLKLRRHDEIFVEFSAPSLVYNFSPASHFGLHRL</sequence>
<dbReference type="PROSITE" id="PS00251">
    <property type="entry name" value="THD_1"/>
    <property type="match status" value="1"/>
</dbReference>
<evidence type="ECO:0000256" key="4">
    <source>
        <dbReference type="ARBA" id="ARBA00023136"/>
    </source>
</evidence>
<evidence type="ECO:0000256" key="1">
    <source>
        <dbReference type="ARBA" id="ARBA00004370"/>
    </source>
</evidence>
<dbReference type="AlphaFoldDB" id="B6VEY8"/>
<dbReference type="GO" id="GO:0006955">
    <property type="term" value="P:immune response"/>
    <property type="evidence" value="ECO:0007669"/>
    <property type="project" value="InterPro"/>
</dbReference>
<dbReference type="PANTHER" id="PTHR11471:SF13">
    <property type="entry name" value="TNF FAMILY PROFILE DOMAIN-CONTAINING PROTEIN"/>
    <property type="match status" value="1"/>
</dbReference>
<dbReference type="Pfam" id="PF00229">
    <property type="entry name" value="TNF"/>
    <property type="match status" value="1"/>
</dbReference>
<dbReference type="GO" id="GO:0005125">
    <property type="term" value="F:cytokine activity"/>
    <property type="evidence" value="ECO:0007669"/>
    <property type="project" value="UniProtKB-KW"/>
</dbReference>
<keyword evidence="5" id="KW-0812">Transmembrane</keyword>
<dbReference type="GO" id="GO:0005164">
    <property type="term" value="F:tumor necrosis factor receptor binding"/>
    <property type="evidence" value="ECO:0007669"/>
    <property type="project" value="InterPro"/>
</dbReference>
<evidence type="ECO:0000313" key="7">
    <source>
        <dbReference type="EMBL" id="ACJ12607.1"/>
    </source>
</evidence>
<dbReference type="SUPFAM" id="SSF49842">
    <property type="entry name" value="TNF-like"/>
    <property type="match status" value="1"/>
</dbReference>
<evidence type="ECO:0000256" key="2">
    <source>
        <dbReference type="ARBA" id="ARBA00008670"/>
    </source>
</evidence>
<evidence type="ECO:0000259" key="6">
    <source>
        <dbReference type="PROSITE" id="PS50049"/>
    </source>
</evidence>
<keyword evidence="5" id="KW-1133">Transmembrane helix</keyword>
<dbReference type="PANTHER" id="PTHR11471">
    <property type="entry name" value="TUMOR NECROSIS FACTOR FAMILY MEMBER"/>
    <property type="match status" value="1"/>
</dbReference>
<dbReference type="Gene3D" id="2.60.120.40">
    <property type="match status" value="1"/>
</dbReference>
<dbReference type="InterPro" id="IPR008983">
    <property type="entry name" value="Tumour_necrosis_fac-like_dom"/>
</dbReference>
<protein>
    <submittedName>
        <fullName evidence="7">Fas ligand-like protein</fullName>
    </submittedName>
</protein>
<organism evidence="7">
    <name type="scientific">Haliotis discus discus</name>
    <name type="common">disc abalone</name>
    <dbReference type="NCBI Taxonomy" id="91233"/>
    <lineage>
        <taxon>Eukaryota</taxon>
        <taxon>Metazoa</taxon>
        <taxon>Spiralia</taxon>
        <taxon>Lophotrochozoa</taxon>
        <taxon>Mollusca</taxon>
        <taxon>Gastropoda</taxon>
        <taxon>Vetigastropoda</taxon>
        <taxon>Lepetellida</taxon>
        <taxon>Haliotoidea</taxon>
        <taxon>Haliotidae</taxon>
        <taxon>Haliotis</taxon>
    </lineage>
</organism>
<name>B6VEY8_HALDI</name>
<feature type="domain" description="THD" evidence="6">
    <location>
        <begin position="175"/>
        <end position="315"/>
    </location>
</feature>
<dbReference type="InterPro" id="IPR021184">
    <property type="entry name" value="TNF_CS"/>
</dbReference>
<reference evidence="7" key="1">
    <citation type="journal article" date="2009" name="Fish Shellfish Immunol.">
        <title>A novel Fas ligand in mollusk abalone: molecular characterization, immune responses and biological activity of the recombinant protein.</title>
        <authorList>
            <person name="De Zoysa M."/>
            <person name="Nikapitiya C."/>
            <person name="Moon D.O."/>
            <person name="Whang I."/>
            <person name="Kim G.Y."/>
            <person name="Lee J."/>
        </authorList>
    </citation>
    <scope>NUCLEOTIDE SEQUENCE</scope>
</reference>
<evidence type="ECO:0000256" key="3">
    <source>
        <dbReference type="ARBA" id="ARBA00022514"/>
    </source>
</evidence>
<keyword evidence="3" id="KW-0202">Cytokine</keyword>
<dbReference type="EMBL" id="FJ380204">
    <property type="protein sequence ID" value="ACJ12607.1"/>
    <property type="molecule type" value="mRNA"/>
</dbReference>
<dbReference type="PROSITE" id="PS50049">
    <property type="entry name" value="THD_2"/>
    <property type="match status" value="1"/>
</dbReference>
<proteinExistence type="evidence at transcript level"/>
<keyword evidence="4 5" id="KW-0472">Membrane</keyword>
<dbReference type="GO" id="GO:0016020">
    <property type="term" value="C:membrane"/>
    <property type="evidence" value="ECO:0007669"/>
    <property type="project" value="UniProtKB-SubCell"/>
</dbReference>
<evidence type="ECO:0000256" key="5">
    <source>
        <dbReference type="SAM" id="Phobius"/>
    </source>
</evidence>
<comment type="subcellular location">
    <subcellularLocation>
        <location evidence="1">Membrane</location>
    </subcellularLocation>
</comment>
<comment type="similarity">
    <text evidence="2">Belongs to the tumor necrosis factor family.</text>
</comment>